<proteinExistence type="predicted"/>
<dbReference type="Proteomes" id="UP000304951">
    <property type="component" value="Unassembled WGS sequence"/>
</dbReference>
<protein>
    <submittedName>
        <fullName evidence="2">Uncharacterized protein</fullName>
    </submittedName>
</protein>
<organism evidence="2 3">
    <name type="scientific">Aureobasidium pullulans</name>
    <name type="common">Black yeast</name>
    <name type="synonym">Pullularia pullulans</name>
    <dbReference type="NCBI Taxonomy" id="5580"/>
    <lineage>
        <taxon>Eukaryota</taxon>
        <taxon>Fungi</taxon>
        <taxon>Dikarya</taxon>
        <taxon>Ascomycota</taxon>
        <taxon>Pezizomycotina</taxon>
        <taxon>Dothideomycetes</taxon>
        <taxon>Dothideomycetidae</taxon>
        <taxon>Dothideales</taxon>
        <taxon>Saccotheciaceae</taxon>
        <taxon>Aureobasidium</taxon>
    </lineage>
</organism>
<reference evidence="2 3" key="1">
    <citation type="submission" date="2018-10" db="EMBL/GenBank/DDBJ databases">
        <title>Fifty Aureobasidium pullulans genomes reveal a recombining polyextremotolerant generalist.</title>
        <authorList>
            <person name="Gostincar C."/>
            <person name="Turk M."/>
            <person name="Zajc J."/>
            <person name="Gunde-Cimerman N."/>
        </authorList>
    </citation>
    <scope>NUCLEOTIDE SEQUENCE [LARGE SCALE GENOMIC DNA]</scope>
    <source>
        <strain evidence="2 3">EXF-11900</strain>
    </source>
</reference>
<accession>A0A4S8RZJ8</accession>
<evidence type="ECO:0000256" key="1">
    <source>
        <dbReference type="SAM" id="MobiDB-lite"/>
    </source>
</evidence>
<dbReference type="Pfam" id="PF10454">
    <property type="entry name" value="DUF2458"/>
    <property type="match status" value="1"/>
</dbReference>
<dbReference type="AlphaFoldDB" id="A0A4S8RZJ8"/>
<name>A0A4S8RZJ8_AURPU</name>
<dbReference type="InterPro" id="IPR018858">
    <property type="entry name" value="DUF2458"/>
</dbReference>
<gene>
    <name evidence="2" type="ORF">D6D28_10415</name>
</gene>
<feature type="compositionally biased region" description="Low complexity" evidence="1">
    <location>
        <begin position="18"/>
        <end position="29"/>
    </location>
</feature>
<feature type="region of interest" description="Disordered" evidence="1">
    <location>
        <begin position="18"/>
        <end position="108"/>
    </location>
</feature>
<dbReference type="EMBL" id="QZAF01001050">
    <property type="protein sequence ID" value="THV63762.1"/>
    <property type="molecule type" value="Genomic_DNA"/>
</dbReference>
<feature type="compositionally biased region" description="Polar residues" evidence="1">
    <location>
        <begin position="48"/>
        <end position="59"/>
    </location>
</feature>
<comment type="caution">
    <text evidence="2">The sequence shown here is derived from an EMBL/GenBank/DDBJ whole genome shotgun (WGS) entry which is preliminary data.</text>
</comment>
<evidence type="ECO:0000313" key="2">
    <source>
        <dbReference type="EMBL" id="THV63762.1"/>
    </source>
</evidence>
<feature type="region of interest" description="Disordered" evidence="1">
    <location>
        <begin position="238"/>
        <end position="262"/>
    </location>
</feature>
<evidence type="ECO:0000313" key="3">
    <source>
        <dbReference type="Proteomes" id="UP000304951"/>
    </source>
</evidence>
<sequence length="289" mass="32097">MADPTVPPDLASILATLAQFAPQQQEQQQAPPPAATTPTITDPRLQRRQQQNAQSSFQPSYEKHPKPVDHSSSSYNPQAAVFQPVKPQGRSTPQPPKTFTPQQEQQTIIDPATITEWSAGLRCVTKIAAQNPMFADKIRGLIKDQRSNEMAWYQNRQTVKQMQAKRSASANELQNILKSVGGTGINTPQTAEEKAAELAAFDQKLYKAQLAMNESMSQVLKHLGVPFFGTHAALILPDHGGNGDQNEKKDEQIVDAQGERPKWSPRVTAKELMELKRKMVGYLEDMYKA</sequence>
<feature type="compositionally biased region" description="Basic and acidic residues" evidence="1">
    <location>
        <begin position="245"/>
        <end position="262"/>
    </location>
</feature>